<proteinExistence type="predicted"/>
<dbReference type="AlphaFoldDB" id="A0A7T8KJ05"/>
<dbReference type="EMBL" id="CP045890">
    <property type="protein sequence ID" value="QQP56833.1"/>
    <property type="molecule type" value="Genomic_DNA"/>
</dbReference>
<accession>A0A7T8KJ05</accession>
<evidence type="ECO:0000313" key="1">
    <source>
        <dbReference type="EMBL" id="QQP56833.1"/>
    </source>
</evidence>
<feature type="non-terminal residue" evidence="1">
    <location>
        <position position="99"/>
    </location>
</feature>
<keyword evidence="2" id="KW-1185">Reference proteome</keyword>
<name>A0A7T8KJ05_CALRO</name>
<dbReference type="Proteomes" id="UP000595437">
    <property type="component" value="Chromosome 1"/>
</dbReference>
<protein>
    <submittedName>
        <fullName evidence="1">Uncharacterized protein</fullName>
    </submittedName>
</protein>
<reference evidence="2" key="1">
    <citation type="submission" date="2021-01" db="EMBL/GenBank/DDBJ databases">
        <title>Caligus Genome Assembly.</title>
        <authorList>
            <person name="Gallardo-Escarate C."/>
        </authorList>
    </citation>
    <scope>NUCLEOTIDE SEQUENCE [LARGE SCALE GENOMIC DNA]</scope>
</reference>
<gene>
    <name evidence="1" type="ORF">FKW44_001634</name>
</gene>
<sequence length="99" mass="11796">MEAEGKYNSIKKFGATVITLSKWWRILLSTSNCPFQGFNQTKILWCKRQCQRCFGFGHMKHYCTEKRIKTFEYERALKMAIQERFPPQIHNVEDNTAQE</sequence>
<evidence type="ECO:0000313" key="2">
    <source>
        <dbReference type="Proteomes" id="UP000595437"/>
    </source>
</evidence>
<organism evidence="1 2">
    <name type="scientific">Caligus rogercresseyi</name>
    <name type="common">Sea louse</name>
    <dbReference type="NCBI Taxonomy" id="217165"/>
    <lineage>
        <taxon>Eukaryota</taxon>
        <taxon>Metazoa</taxon>
        <taxon>Ecdysozoa</taxon>
        <taxon>Arthropoda</taxon>
        <taxon>Crustacea</taxon>
        <taxon>Multicrustacea</taxon>
        <taxon>Hexanauplia</taxon>
        <taxon>Copepoda</taxon>
        <taxon>Siphonostomatoida</taxon>
        <taxon>Caligidae</taxon>
        <taxon>Caligus</taxon>
    </lineage>
</organism>